<evidence type="ECO:0000256" key="3">
    <source>
        <dbReference type="ARBA" id="ARBA00022490"/>
    </source>
</evidence>
<accession>A0A3S9SXC9</accession>
<dbReference type="GO" id="GO:0046872">
    <property type="term" value="F:metal ion binding"/>
    <property type="evidence" value="ECO:0007669"/>
    <property type="project" value="InterPro"/>
</dbReference>
<keyword evidence="4" id="KW-0436">Ligase</keyword>
<dbReference type="GO" id="GO:0009252">
    <property type="term" value="P:peptidoglycan biosynthetic process"/>
    <property type="evidence" value="ECO:0007669"/>
    <property type="project" value="UniProtKB-KW"/>
</dbReference>
<evidence type="ECO:0000256" key="6">
    <source>
        <dbReference type="ARBA" id="ARBA00022840"/>
    </source>
</evidence>
<keyword evidence="8" id="KW-0573">Peptidoglycan synthesis</keyword>
<dbReference type="GO" id="GO:0005737">
    <property type="term" value="C:cytoplasm"/>
    <property type="evidence" value="ECO:0007669"/>
    <property type="project" value="UniProtKB-SubCell"/>
</dbReference>
<comment type="similarity">
    <text evidence="2">Belongs to the D-alanine--D-alanine ligase family.</text>
</comment>
<keyword evidence="5 10" id="KW-0547">Nucleotide-binding</keyword>
<evidence type="ECO:0000256" key="7">
    <source>
        <dbReference type="ARBA" id="ARBA00022960"/>
    </source>
</evidence>
<dbReference type="Proteomes" id="UP000267250">
    <property type="component" value="Chromosome"/>
</dbReference>
<dbReference type="Gene3D" id="3.30.1490.20">
    <property type="entry name" value="ATP-grasp fold, A domain"/>
    <property type="match status" value="1"/>
</dbReference>
<evidence type="ECO:0000256" key="10">
    <source>
        <dbReference type="PROSITE-ProRule" id="PRU00409"/>
    </source>
</evidence>
<evidence type="ECO:0000256" key="4">
    <source>
        <dbReference type="ARBA" id="ARBA00022598"/>
    </source>
</evidence>
<evidence type="ECO:0000256" key="8">
    <source>
        <dbReference type="ARBA" id="ARBA00022984"/>
    </source>
</evidence>
<dbReference type="PANTHER" id="PTHR23132:SF23">
    <property type="entry name" value="D-ALANINE--D-ALANINE LIGASE B"/>
    <property type="match status" value="1"/>
</dbReference>
<dbReference type="Gene3D" id="3.40.50.20">
    <property type="match status" value="1"/>
</dbReference>
<evidence type="ECO:0000256" key="1">
    <source>
        <dbReference type="ARBA" id="ARBA00004496"/>
    </source>
</evidence>
<dbReference type="GO" id="GO:0071555">
    <property type="term" value="P:cell wall organization"/>
    <property type="evidence" value="ECO:0007669"/>
    <property type="project" value="UniProtKB-KW"/>
</dbReference>
<dbReference type="AlphaFoldDB" id="A0A3S9SXC9"/>
<feature type="domain" description="ATP-grasp" evidence="11">
    <location>
        <begin position="116"/>
        <end position="316"/>
    </location>
</feature>
<organism evidence="12 13">
    <name type="scientific">Anoxybacter fermentans</name>
    <dbReference type="NCBI Taxonomy" id="1323375"/>
    <lineage>
        <taxon>Bacteria</taxon>
        <taxon>Bacillati</taxon>
        <taxon>Bacillota</taxon>
        <taxon>Clostridia</taxon>
        <taxon>Halanaerobiales</taxon>
        <taxon>Anoxybacter</taxon>
    </lineage>
</organism>
<name>A0A3S9SXC9_9FIRM</name>
<dbReference type="InterPro" id="IPR013815">
    <property type="entry name" value="ATP_grasp_subdomain_1"/>
</dbReference>
<protein>
    <recommendedName>
        <fullName evidence="11">ATP-grasp domain-containing protein</fullName>
    </recommendedName>
</protein>
<keyword evidence="3" id="KW-0963">Cytoplasm</keyword>
<dbReference type="InterPro" id="IPR011761">
    <property type="entry name" value="ATP-grasp"/>
</dbReference>
<keyword evidence="9" id="KW-0961">Cell wall biogenesis/degradation</keyword>
<reference evidence="12 13" key="1">
    <citation type="submission" date="2016-07" db="EMBL/GenBank/DDBJ databases">
        <title>Genome and transcriptome analysis of iron-reducing fermentative bacteria Anoxybacter fermentans.</title>
        <authorList>
            <person name="Zeng X."/>
            <person name="Shao Z."/>
        </authorList>
    </citation>
    <scope>NUCLEOTIDE SEQUENCE [LARGE SCALE GENOMIC DNA]</scope>
    <source>
        <strain evidence="12 13">DY22613</strain>
    </source>
</reference>
<dbReference type="InterPro" id="IPR016185">
    <property type="entry name" value="PreATP-grasp_dom_sf"/>
</dbReference>
<dbReference type="EMBL" id="CP016379">
    <property type="protein sequence ID" value="AZR72864.1"/>
    <property type="molecule type" value="Genomic_DNA"/>
</dbReference>
<dbReference type="GO" id="GO:0008716">
    <property type="term" value="F:D-alanine-D-alanine ligase activity"/>
    <property type="evidence" value="ECO:0007669"/>
    <property type="project" value="InterPro"/>
</dbReference>
<dbReference type="OrthoDB" id="9813261at2"/>
<evidence type="ECO:0000256" key="5">
    <source>
        <dbReference type="ARBA" id="ARBA00022741"/>
    </source>
</evidence>
<evidence type="ECO:0000313" key="13">
    <source>
        <dbReference type="Proteomes" id="UP000267250"/>
    </source>
</evidence>
<dbReference type="RefSeq" id="WP_127016202.1">
    <property type="nucleotide sequence ID" value="NZ_CP016379.1"/>
</dbReference>
<dbReference type="InterPro" id="IPR000291">
    <property type="entry name" value="D-Ala_lig_Van_CS"/>
</dbReference>
<sequence>MRSSKVLRVGILHDSLTDTKVDKRNPHGFVQVGATVQAVKDAIKQLEWEPVLIPVGHNLISQIHQAQVDIVFNIATGIGNKNQQANVVAMLELAKIPFTGSGLRTHILGIHKEVAKYLFKSAGIPTPAFQVFITGQEELDPKLRFPLIVKPSSEGSSMGITENSVVQNKTQLYEQINHLLTVFNEPVLVEEFIEGREFTIGILGNQKTIPLPIEEIIFQNKFYSYEVKERDAVKIECPARLRPELALKMLEAAQKAYRLLDCAGYARIDLRLDAEENFYFLEINTLPGIQPGYSEIPRMAEVLGLDFPALVRCLIELGLERFGAQKLLSRIGRKSLDYLAKRKSIA</sequence>
<keyword evidence="6 10" id="KW-0067">ATP-binding</keyword>
<dbReference type="InterPro" id="IPR011095">
    <property type="entry name" value="Dala_Dala_lig_C"/>
</dbReference>
<evidence type="ECO:0000313" key="12">
    <source>
        <dbReference type="EMBL" id="AZR72864.1"/>
    </source>
</evidence>
<keyword evidence="13" id="KW-1185">Reference proteome</keyword>
<dbReference type="SUPFAM" id="SSF56059">
    <property type="entry name" value="Glutathione synthetase ATP-binding domain-like"/>
    <property type="match status" value="1"/>
</dbReference>
<keyword evidence="7" id="KW-0133">Cell shape</keyword>
<gene>
    <name evidence="12" type="ORF">BBF96_05345</name>
</gene>
<evidence type="ECO:0000256" key="2">
    <source>
        <dbReference type="ARBA" id="ARBA00010871"/>
    </source>
</evidence>
<dbReference type="PROSITE" id="PS00844">
    <property type="entry name" value="DALA_DALA_LIGASE_2"/>
    <property type="match status" value="1"/>
</dbReference>
<dbReference type="Gene3D" id="3.30.470.20">
    <property type="entry name" value="ATP-grasp fold, B domain"/>
    <property type="match status" value="1"/>
</dbReference>
<evidence type="ECO:0000256" key="9">
    <source>
        <dbReference type="ARBA" id="ARBA00023316"/>
    </source>
</evidence>
<dbReference type="PANTHER" id="PTHR23132">
    <property type="entry name" value="D-ALANINE--D-ALANINE LIGASE"/>
    <property type="match status" value="1"/>
</dbReference>
<dbReference type="Pfam" id="PF07478">
    <property type="entry name" value="Dala_Dala_lig_C"/>
    <property type="match status" value="1"/>
</dbReference>
<evidence type="ECO:0000259" key="11">
    <source>
        <dbReference type="PROSITE" id="PS50975"/>
    </source>
</evidence>
<dbReference type="GO" id="GO:0008360">
    <property type="term" value="P:regulation of cell shape"/>
    <property type="evidence" value="ECO:0007669"/>
    <property type="project" value="UniProtKB-KW"/>
</dbReference>
<dbReference type="SUPFAM" id="SSF52440">
    <property type="entry name" value="PreATP-grasp domain"/>
    <property type="match status" value="1"/>
</dbReference>
<dbReference type="GO" id="GO:0005524">
    <property type="term" value="F:ATP binding"/>
    <property type="evidence" value="ECO:0007669"/>
    <property type="project" value="UniProtKB-UniRule"/>
</dbReference>
<dbReference type="KEGG" id="aft:BBF96_05345"/>
<comment type="subcellular location">
    <subcellularLocation>
        <location evidence="1">Cytoplasm</location>
    </subcellularLocation>
</comment>
<dbReference type="PROSITE" id="PS50975">
    <property type="entry name" value="ATP_GRASP"/>
    <property type="match status" value="1"/>
</dbReference>
<proteinExistence type="inferred from homology"/>